<proteinExistence type="predicted"/>
<accession>A0A1I9FZW3</accession>
<name>A0A1I9FZW3_BRUMA</name>
<reference evidence="2" key="2">
    <citation type="submission" date="2012-12" db="EMBL/GenBank/DDBJ databases">
        <authorList>
            <consortium name="WormBase Consortium"/>
            <person name="Ghedin E."/>
            <person name="Paulini M."/>
        </authorList>
    </citation>
    <scope>NUCLEOTIDE SEQUENCE</scope>
    <source>
        <strain evidence="2">FR3</strain>
    </source>
</reference>
<organism evidence="2">
    <name type="scientific">Brugia malayi</name>
    <name type="common">Filarial nematode worm</name>
    <dbReference type="NCBI Taxonomy" id="6279"/>
    <lineage>
        <taxon>Eukaryota</taxon>
        <taxon>Metazoa</taxon>
        <taxon>Ecdysozoa</taxon>
        <taxon>Nematoda</taxon>
        <taxon>Chromadorea</taxon>
        <taxon>Rhabditida</taxon>
        <taxon>Spirurina</taxon>
        <taxon>Spiruromorpha</taxon>
        <taxon>Filarioidea</taxon>
        <taxon>Onchocercidae</taxon>
        <taxon>Brugia</taxon>
    </lineage>
</organism>
<evidence type="ECO:0000313" key="2">
    <source>
        <dbReference type="EMBL" id="CDP91263.1"/>
    </source>
</evidence>
<dbReference type="Pfam" id="PF19026">
    <property type="entry name" value="UBA_HYPK"/>
    <property type="match status" value="1"/>
</dbReference>
<gene>
    <name evidence="2" type="primary">Bm141</name>
    <name evidence="2" type="ORF">BM_Bm141</name>
</gene>
<protein>
    <submittedName>
        <fullName evidence="2">Bm141</fullName>
    </submittedName>
</protein>
<evidence type="ECO:0000259" key="1">
    <source>
        <dbReference type="Pfam" id="PF19026"/>
    </source>
</evidence>
<reference evidence="2" key="1">
    <citation type="journal article" date="2007" name="Science">
        <title>Draft genome of the filarial nematode parasite Brugia malayi.</title>
        <authorList>
            <person name="Ghedin E."/>
            <person name="Wang S."/>
            <person name="Spiro D."/>
            <person name="Caler E."/>
            <person name="Zhao Q."/>
            <person name="Crabtree J."/>
            <person name="Allen J.E."/>
            <person name="Delcher A.L."/>
            <person name="Guiliano D.B."/>
            <person name="Miranda-Saavedra D."/>
            <person name="Angiuoli S.V."/>
            <person name="Creasy T."/>
            <person name="Amedeo P."/>
            <person name="Haas B."/>
            <person name="El-Sayed N.M."/>
            <person name="Wortman J.R."/>
            <person name="Feldblyum T."/>
            <person name="Tallon L."/>
            <person name="Schatz M."/>
            <person name="Shumway M."/>
            <person name="Koo H."/>
            <person name="Salzberg S.L."/>
            <person name="Schobel S."/>
            <person name="Pertea M."/>
            <person name="Pop M."/>
            <person name="White O."/>
            <person name="Barton G.J."/>
            <person name="Carlow C.K."/>
            <person name="Crawford M.J."/>
            <person name="Daub J."/>
            <person name="Dimmic M.W."/>
            <person name="Estes C.F."/>
            <person name="Foster J.M."/>
            <person name="Ganatra M."/>
            <person name="Gregory W.F."/>
            <person name="Johnson N.M."/>
            <person name="Jin J."/>
            <person name="Komuniecki R."/>
            <person name="Korf I."/>
            <person name="Kumar S."/>
            <person name="Laney S."/>
            <person name="Li B.W."/>
            <person name="Li W."/>
            <person name="Lindblom T.H."/>
            <person name="Lustigman S."/>
            <person name="Ma D."/>
            <person name="Maina C.V."/>
            <person name="Martin D.M."/>
            <person name="McCarter J.P."/>
            <person name="McReynolds L."/>
            <person name="Mitreva M."/>
            <person name="Nutman T.B."/>
            <person name="Parkinson J."/>
            <person name="Peregrin-Alvarez J.M."/>
            <person name="Poole C."/>
            <person name="Ren Q."/>
            <person name="Saunders L."/>
            <person name="Sluder A.E."/>
            <person name="Smith K."/>
            <person name="Stanke M."/>
            <person name="Unnasch T.R."/>
            <person name="Ware J."/>
            <person name="Wei A.D."/>
            <person name="Weil G."/>
            <person name="Williams D.J."/>
            <person name="Zhang Y."/>
            <person name="Williams S.A."/>
            <person name="Fraser-Liggett C."/>
            <person name="Slatko B."/>
            <person name="Blaxter M.L."/>
            <person name="Scott A.L."/>
        </authorList>
    </citation>
    <scope>NUCLEOTIDE SEQUENCE</scope>
    <source>
        <strain evidence="2">FR3</strain>
    </source>
</reference>
<feature type="domain" description="Nascent polypeptide-associated complex subunit alpha-like UBA" evidence="1">
    <location>
        <begin position="1"/>
        <end position="30"/>
    </location>
</feature>
<dbReference type="InterPro" id="IPR044034">
    <property type="entry name" value="NAC-like_UBA"/>
</dbReference>
<dbReference type="AlphaFoldDB" id="A0A1I9FZW3"/>
<sequence length="32" mass="3650">MDELELPRIRAEKKLIEHNGDIIAATKDLLGF</sequence>
<dbReference type="EMBL" id="LN856133">
    <property type="protein sequence ID" value="CDP91263.1"/>
    <property type="molecule type" value="Genomic_DNA"/>
</dbReference>